<reference evidence="2 3" key="1">
    <citation type="submission" date="2014-02" db="EMBL/GenBank/DDBJ databases">
        <title>Draft genome sequence of Lysinibacillus sinduriensis JCM 15800.</title>
        <authorList>
            <person name="Zhang F."/>
            <person name="Wang G."/>
            <person name="Zhang L."/>
        </authorList>
    </citation>
    <scope>NUCLEOTIDE SEQUENCE [LARGE SCALE GENOMIC DNA]</scope>
    <source>
        <strain evidence="2 3">JCM 15800</strain>
    </source>
</reference>
<keyword evidence="3" id="KW-1185">Reference proteome</keyword>
<dbReference type="Pfam" id="PF13021">
    <property type="entry name" value="DUF3885"/>
    <property type="match status" value="1"/>
</dbReference>
<protein>
    <recommendedName>
        <fullName evidence="1">DUF3885 domain-containing protein</fullName>
    </recommendedName>
</protein>
<dbReference type="RefSeq" id="WP_036199717.1">
    <property type="nucleotide sequence ID" value="NZ_AVCY01000009.1"/>
</dbReference>
<dbReference type="OrthoDB" id="72213at2"/>
<dbReference type="eggNOG" id="ENOG502ZC9V">
    <property type="taxonomic scope" value="Bacteria"/>
</dbReference>
<sequence length="209" mass="25113">MKLKEIMGKHYDGLSITPGFYHQWNIGIHLELGNDIYQFDDNNRLNMQRFHTIYKQVSAIVPILFKKMDDVLVVVNSYPHETNKVVYPNFFKRYVKKQELKYSLHLHEYQWQFDEDNLFVQQMTLFCKVSDLKLEHLLKTLIHEDFYPLQPRLRKAHCLYAPDVFLINVNTNCIFHLYDDRGCEIINADKELHNKLLETFNGWELQEKS</sequence>
<accession>A0A0A3HUG4</accession>
<feature type="domain" description="DUF3885" evidence="1">
    <location>
        <begin position="4"/>
        <end position="203"/>
    </location>
</feature>
<comment type="caution">
    <text evidence="2">The sequence shown here is derived from an EMBL/GenBank/DDBJ whole genome shotgun (WGS) entry which is preliminary data.</text>
</comment>
<gene>
    <name evidence="2" type="ORF">CD33_07910</name>
</gene>
<name>A0A0A3HUG4_9BACL</name>
<proteinExistence type="predicted"/>
<evidence type="ECO:0000313" key="2">
    <source>
        <dbReference type="EMBL" id="KGR76094.1"/>
    </source>
</evidence>
<evidence type="ECO:0000259" key="1">
    <source>
        <dbReference type="Pfam" id="PF13021"/>
    </source>
</evidence>
<evidence type="ECO:0000313" key="3">
    <source>
        <dbReference type="Proteomes" id="UP000030408"/>
    </source>
</evidence>
<dbReference type="Proteomes" id="UP000030408">
    <property type="component" value="Unassembled WGS sequence"/>
</dbReference>
<dbReference type="AlphaFoldDB" id="A0A0A3HUG4"/>
<organism evidence="2 3">
    <name type="scientific">Ureibacillus sinduriensis BLB-1 = JCM 15800</name>
    <dbReference type="NCBI Taxonomy" id="1384057"/>
    <lineage>
        <taxon>Bacteria</taxon>
        <taxon>Bacillati</taxon>
        <taxon>Bacillota</taxon>
        <taxon>Bacilli</taxon>
        <taxon>Bacillales</taxon>
        <taxon>Caryophanaceae</taxon>
        <taxon>Ureibacillus</taxon>
    </lineage>
</organism>
<dbReference type="InterPro" id="IPR024976">
    <property type="entry name" value="DUF3885"/>
</dbReference>
<dbReference type="EMBL" id="JPVO01000047">
    <property type="protein sequence ID" value="KGR76094.1"/>
    <property type="molecule type" value="Genomic_DNA"/>
</dbReference>